<feature type="region of interest" description="Disordered" evidence="1">
    <location>
        <begin position="526"/>
        <end position="578"/>
    </location>
</feature>
<gene>
    <name evidence="2" type="ORF">JKP88DRAFT_299987</name>
</gene>
<dbReference type="Proteomes" id="UP000664859">
    <property type="component" value="Unassembled WGS sequence"/>
</dbReference>
<comment type="caution">
    <text evidence="2">The sequence shown here is derived from an EMBL/GenBank/DDBJ whole genome shotgun (WGS) entry which is preliminary data.</text>
</comment>
<feature type="compositionally biased region" description="Acidic residues" evidence="1">
    <location>
        <begin position="532"/>
        <end position="569"/>
    </location>
</feature>
<evidence type="ECO:0000313" key="3">
    <source>
        <dbReference type="Proteomes" id="UP000664859"/>
    </source>
</evidence>
<dbReference type="AlphaFoldDB" id="A0A835Z954"/>
<name>A0A835Z954_9STRA</name>
<proteinExistence type="predicted"/>
<evidence type="ECO:0000256" key="1">
    <source>
        <dbReference type="SAM" id="MobiDB-lite"/>
    </source>
</evidence>
<reference evidence="2" key="1">
    <citation type="submission" date="2021-02" db="EMBL/GenBank/DDBJ databases">
        <title>First Annotated Genome of the Yellow-green Alga Tribonema minus.</title>
        <authorList>
            <person name="Mahan K.M."/>
        </authorList>
    </citation>
    <scope>NUCLEOTIDE SEQUENCE</scope>
    <source>
        <strain evidence="2">UTEX B ZZ1240</strain>
    </source>
</reference>
<evidence type="ECO:0000313" key="2">
    <source>
        <dbReference type="EMBL" id="KAG5190037.1"/>
    </source>
</evidence>
<sequence length="628" mass="69929">MADLVERLINKFGQAAERGQVTRKEQDLELLRYKNKGVRNNSNLQALQAPGAPWRLHEVFFYVAKDMATVASTYIQVHFQRRRLAITYWALFQALRAHIMNDDDDPHTQVDMTARLNQLGFRGAELDDDGDVQEGADYLKILDICETVRHLPDGNSDASKRRLLAQLQQLYVETDRTDYQDLMSGLFEQFPDDAAARRENRDAVWGLLPVPPKLTAPLPRFKPQPAFIRIDRTGMGELFPGYRILAPWLVDRTFMTDGHQLKLLLVGYINEELGDVLEGEVAEGPNGVFRLQRVHREIGAEPATVADGTPAAQERLHALDHVVVTGVDPGQVLAFSAVTALGQRWRRDSAADFAANPPPEGEGVGVTAQEVSGAEYRVWAQSVRNEQGEAQRRGANQAYSDALAALADRHTRTGRYQAAIAKMAEKLAPIRLQHRPPGMKRVRSRGREYPWRRRRHRRWRDTHRRPRRIIFFGACTRFPANGRAAIPIKKLAAEGGVAVINRDTNARANLGMRGVYATCGVDDIIPGYVPADQEEEEESDEEDDDEEDGDEEDDEDEDGEEGDDGDEGGDGGGGASMTGRAVVTRRGILGWCAFGPWSPRKLEYQTDVATSALVKGNLLFAACGSMPS</sequence>
<dbReference type="EMBL" id="JAFCMP010000040">
    <property type="protein sequence ID" value="KAG5190037.1"/>
    <property type="molecule type" value="Genomic_DNA"/>
</dbReference>
<keyword evidence="3" id="KW-1185">Reference proteome</keyword>
<protein>
    <submittedName>
        <fullName evidence="2">Uncharacterized protein</fullName>
    </submittedName>
</protein>
<organism evidence="2 3">
    <name type="scientific">Tribonema minus</name>
    <dbReference type="NCBI Taxonomy" id="303371"/>
    <lineage>
        <taxon>Eukaryota</taxon>
        <taxon>Sar</taxon>
        <taxon>Stramenopiles</taxon>
        <taxon>Ochrophyta</taxon>
        <taxon>PX clade</taxon>
        <taxon>Xanthophyceae</taxon>
        <taxon>Tribonematales</taxon>
        <taxon>Tribonemataceae</taxon>
        <taxon>Tribonema</taxon>
    </lineage>
</organism>
<accession>A0A835Z954</accession>